<protein>
    <submittedName>
        <fullName evidence="3">Uncharacterized protein</fullName>
    </submittedName>
</protein>
<reference evidence="4" key="1">
    <citation type="journal article" date="2019" name="Nat. Commun.">
        <title>The genome of broomcorn millet.</title>
        <authorList>
            <person name="Zou C."/>
            <person name="Miki D."/>
            <person name="Li D."/>
            <person name="Tang Q."/>
            <person name="Xiao L."/>
            <person name="Rajput S."/>
            <person name="Deng P."/>
            <person name="Jia W."/>
            <person name="Huang R."/>
            <person name="Zhang M."/>
            <person name="Sun Y."/>
            <person name="Hu J."/>
            <person name="Fu X."/>
            <person name="Schnable P.S."/>
            <person name="Li F."/>
            <person name="Zhang H."/>
            <person name="Feng B."/>
            <person name="Zhu X."/>
            <person name="Liu R."/>
            <person name="Schnable J.C."/>
            <person name="Zhu J.-K."/>
            <person name="Zhang H."/>
        </authorList>
    </citation>
    <scope>NUCLEOTIDE SEQUENCE [LARGE SCALE GENOMIC DNA]</scope>
</reference>
<evidence type="ECO:0000256" key="1">
    <source>
        <dbReference type="SAM" id="MobiDB-lite"/>
    </source>
</evidence>
<evidence type="ECO:0000313" key="3">
    <source>
        <dbReference type="EMBL" id="RLM66732.1"/>
    </source>
</evidence>
<sequence length="78" mass="7717">MRSLFLPIALVLLAGAAGRGRRVRGGAAGPPGAEAGAVRVGGGGPGVRAAGQLLETSLEPCPAFFEHKAFTKCTAADS</sequence>
<evidence type="ECO:0000313" key="4">
    <source>
        <dbReference type="Proteomes" id="UP000275267"/>
    </source>
</evidence>
<organism evidence="3 4">
    <name type="scientific">Panicum miliaceum</name>
    <name type="common">Proso millet</name>
    <name type="synonym">Broomcorn millet</name>
    <dbReference type="NCBI Taxonomy" id="4540"/>
    <lineage>
        <taxon>Eukaryota</taxon>
        <taxon>Viridiplantae</taxon>
        <taxon>Streptophyta</taxon>
        <taxon>Embryophyta</taxon>
        <taxon>Tracheophyta</taxon>
        <taxon>Spermatophyta</taxon>
        <taxon>Magnoliopsida</taxon>
        <taxon>Liliopsida</taxon>
        <taxon>Poales</taxon>
        <taxon>Poaceae</taxon>
        <taxon>PACMAD clade</taxon>
        <taxon>Panicoideae</taxon>
        <taxon>Panicodae</taxon>
        <taxon>Paniceae</taxon>
        <taxon>Panicinae</taxon>
        <taxon>Panicum</taxon>
        <taxon>Panicum sect. Panicum</taxon>
    </lineage>
</organism>
<name>A0A3L6PYK4_PANMI</name>
<feature type="signal peptide" evidence="2">
    <location>
        <begin position="1"/>
        <end position="20"/>
    </location>
</feature>
<feature type="region of interest" description="Disordered" evidence="1">
    <location>
        <begin position="20"/>
        <end position="40"/>
    </location>
</feature>
<feature type="chain" id="PRO_5018306603" evidence="2">
    <location>
        <begin position="21"/>
        <end position="78"/>
    </location>
</feature>
<keyword evidence="4" id="KW-1185">Reference proteome</keyword>
<dbReference type="AlphaFoldDB" id="A0A3L6PYK4"/>
<dbReference type="Proteomes" id="UP000275267">
    <property type="component" value="Unassembled WGS sequence"/>
</dbReference>
<keyword evidence="2" id="KW-0732">Signal</keyword>
<gene>
    <name evidence="3" type="ORF">C2845_PM16G07190</name>
</gene>
<comment type="caution">
    <text evidence="3">The sequence shown here is derived from an EMBL/GenBank/DDBJ whole genome shotgun (WGS) entry which is preliminary data.</text>
</comment>
<accession>A0A3L6PYK4</accession>
<proteinExistence type="predicted"/>
<dbReference type="EMBL" id="PQIB02000015">
    <property type="protein sequence ID" value="RLM66732.1"/>
    <property type="molecule type" value="Genomic_DNA"/>
</dbReference>
<evidence type="ECO:0000256" key="2">
    <source>
        <dbReference type="SAM" id="SignalP"/>
    </source>
</evidence>